<dbReference type="KEGG" id="pbt:ING2E5B_0497"/>
<dbReference type="GO" id="GO:0000287">
    <property type="term" value="F:magnesium ion binding"/>
    <property type="evidence" value="ECO:0007669"/>
    <property type="project" value="InterPro"/>
</dbReference>
<evidence type="ECO:0000313" key="1">
    <source>
        <dbReference type="EMBL" id="CEA15264.1"/>
    </source>
</evidence>
<name>A0A098BX69_9BACT</name>
<dbReference type="PATRIC" id="fig|1562970.3.peg.491"/>
<keyword evidence="2" id="KW-1185">Reference proteome</keyword>
<dbReference type="STRING" id="1562970.ING2E5B_0497"/>
<dbReference type="PANTHER" id="PTHR31367">
    <property type="entry name" value="CYTOSOLIC 5'-NUCLEOTIDASE 1 FAMILY MEMBER"/>
    <property type="match status" value="1"/>
</dbReference>
<dbReference type="AlphaFoldDB" id="A0A098BX69"/>
<dbReference type="PANTHER" id="PTHR31367:SF5">
    <property type="entry name" value="CYTOSOLIC 5'-NUCLEOTIDASE 1A"/>
    <property type="match status" value="1"/>
</dbReference>
<evidence type="ECO:0000313" key="2">
    <source>
        <dbReference type="Proteomes" id="UP000032417"/>
    </source>
</evidence>
<proteinExistence type="predicted"/>
<protein>
    <recommendedName>
        <fullName evidence="3">5'-nucleotidase</fullName>
    </recommendedName>
</protein>
<reference evidence="1 2" key="1">
    <citation type="submission" date="2014-08" db="EMBL/GenBank/DDBJ databases">
        <authorList>
            <person name="Wibberg D."/>
        </authorList>
    </citation>
    <scope>NUCLEOTIDE SEQUENCE [LARGE SCALE GENOMIC DNA]</scope>
    <source>
        <strain evidence="2">ING2-E5B</strain>
    </source>
</reference>
<gene>
    <name evidence="1" type="ORF">ING2E5B_0497</name>
</gene>
<dbReference type="GO" id="GO:0005737">
    <property type="term" value="C:cytoplasm"/>
    <property type="evidence" value="ECO:0007669"/>
    <property type="project" value="InterPro"/>
</dbReference>
<dbReference type="GO" id="GO:0000166">
    <property type="term" value="F:nucleotide binding"/>
    <property type="evidence" value="ECO:0007669"/>
    <property type="project" value="InterPro"/>
</dbReference>
<accession>A0A098BX69</accession>
<dbReference type="Pfam" id="PF06189">
    <property type="entry name" value="5-nucleotidase"/>
    <property type="match status" value="1"/>
</dbReference>
<dbReference type="InterPro" id="IPR010394">
    <property type="entry name" value="5-nucleotidase"/>
</dbReference>
<dbReference type="HOGENOM" id="CLU_2303384_0_0_10"/>
<sequence>MMLKLETEKKRKDEKYDKILKTAIITARNAPAHERAINTLNNWGVEVDEMFLLGGIDKSRILEVMKPHLYFDDQMVHLDTSAVKNIPLVHIPFGVANDNI</sequence>
<dbReference type="GO" id="GO:0009117">
    <property type="term" value="P:nucleotide metabolic process"/>
    <property type="evidence" value="ECO:0007669"/>
    <property type="project" value="InterPro"/>
</dbReference>
<dbReference type="EMBL" id="LN515532">
    <property type="protein sequence ID" value="CEA15264.1"/>
    <property type="molecule type" value="Genomic_DNA"/>
</dbReference>
<evidence type="ECO:0008006" key="3">
    <source>
        <dbReference type="Google" id="ProtNLM"/>
    </source>
</evidence>
<dbReference type="Proteomes" id="UP000032417">
    <property type="component" value="Chromosome 1"/>
</dbReference>
<organism evidence="1 2">
    <name type="scientific">Fermentimonas caenicola</name>
    <dbReference type="NCBI Taxonomy" id="1562970"/>
    <lineage>
        <taxon>Bacteria</taxon>
        <taxon>Pseudomonadati</taxon>
        <taxon>Bacteroidota</taxon>
        <taxon>Bacteroidia</taxon>
        <taxon>Bacteroidales</taxon>
        <taxon>Dysgonomonadaceae</taxon>
        <taxon>Fermentimonas</taxon>
    </lineage>
</organism>
<dbReference type="GO" id="GO:0008253">
    <property type="term" value="F:5'-nucleotidase activity"/>
    <property type="evidence" value="ECO:0007669"/>
    <property type="project" value="InterPro"/>
</dbReference>